<evidence type="ECO:0000256" key="1">
    <source>
        <dbReference type="ARBA" id="ARBA00022908"/>
    </source>
</evidence>
<dbReference type="Gene3D" id="1.10.443.10">
    <property type="entry name" value="Intergrase catalytic core"/>
    <property type="match status" value="1"/>
</dbReference>
<dbReference type="PROSITE" id="PS51898">
    <property type="entry name" value="TYR_RECOMBINASE"/>
    <property type="match status" value="1"/>
</dbReference>
<keyword evidence="5" id="KW-1185">Reference proteome</keyword>
<evidence type="ECO:0000313" key="4">
    <source>
        <dbReference type="EMBL" id="MEI1248968.1"/>
    </source>
</evidence>
<gene>
    <name evidence="4" type="ORF">V8Q02_13285</name>
</gene>
<dbReference type="PANTHER" id="PTHR30349">
    <property type="entry name" value="PHAGE INTEGRASE-RELATED"/>
    <property type="match status" value="1"/>
</dbReference>
<proteinExistence type="predicted"/>
<dbReference type="InterPro" id="IPR002104">
    <property type="entry name" value="Integrase_catalytic"/>
</dbReference>
<keyword evidence="1" id="KW-0229">DNA integration</keyword>
<dbReference type="Proteomes" id="UP001531129">
    <property type="component" value="Unassembled WGS sequence"/>
</dbReference>
<evidence type="ECO:0000313" key="5">
    <source>
        <dbReference type="Proteomes" id="UP001531129"/>
    </source>
</evidence>
<dbReference type="InterPro" id="IPR013762">
    <property type="entry name" value="Integrase-like_cat_sf"/>
</dbReference>
<dbReference type="Pfam" id="PF00589">
    <property type="entry name" value="Phage_integrase"/>
    <property type="match status" value="1"/>
</dbReference>
<dbReference type="SUPFAM" id="SSF56349">
    <property type="entry name" value="DNA breaking-rejoining enzymes"/>
    <property type="match status" value="1"/>
</dbReference>
<feature type="domain" description="Tyr recombinase" evidence="3">
    <location>
        <begin position="38"/>
        <end position="212"/>
    </location>
</feature>
<dbReference type="InterPro" id="IPR011010">
    <property type="entry name" value="DNA_brk_join_enz"/>
</dbReference>
<dbReference type="PANTHER" id="PTHR30349:SF64">
    <property type="entry name" value="PROPHAGE INTEGRASE INTD-RELATED"/>
    <property type="match status" value="1"/>
</dbReference>
<evidence type="ECO:0000256" key="2">
    <source>
        <dbReference type="ARBA" id="ARBA00023172"/>
    </source>
</evidence>
<evidence type="ECO:0000259" key="3">
    <source>
        <dbReference type="PROSITE" id="PS51898"/>
    </source>
</evidence>
<name>A0ABU8CJ98_9HYPH</name>
<comment type="caution">
    <text evidence="4">The sequence shown here is derived from an EMBL/GenBank/DDBJ whole genome shotgun (WGS) entry which is preliminary data.</text>
</comment>
<protein>
    <submittedName>
        <fullName evidence="4">Tyrosine-type recombinase/integrase</fullName>
    </submittedName>
</protein>
<organism evidence="4 5">
    <name type="scientific">Rhizobium aouanii</name>
    <dbReference type="NCBI Taxonomy" id="3118145"/>
    <lineage>
        <taxon>Bacteria</taxon>
        <taxon>Pseudomonadati</taxon>
        <taxon>Pseudomonadota</taxon>
        <taxon>Alphaproteobacteria</taxon>
        <taxon>Hyphomicrobiales</taxon>
        <taxon>Rhizobiaceae</taxon>
        <taxon>Rhizobium/Agrobacterium group</taxon>
        <taxon>Rhizobium</taxon>
    </lineage>
</organism>
<dbReference type="InterPro" id="IPR050090">
    <property type="entry name" value="Tyrosine_recombinase_XerCD"/>
</dbReference>
<dbReference type="EMBL" id="JBAMYC010000006">
    <property type="protein sequence ID" value="MEI1248968.1"/>
    <property type="molecule type" value="Genomic_DNA"/>
</dbReference>
<keyword evidence="2" id="KW-0233">DNA recombination</keyword>
<reference evidence="4 5" key="1">
    <citation type="submission" date="2024-01" db="EMBL/GenBank/DDBJ databases">
        <title>Draft genome sequences of three bacterial strains isolated from Acacia saligna represent a potential new species within the genus Rhizobium.</title>
        <authorList>
            <person name="Tambong J.T."/>
            <person name="Mnasri B."/>
        </authorList>
    </citation>
    <scope>NUCLEOTIDE SEQUENCE [LARGE SCALE GENOMIC DNA]</scope>
    <source>
        <strain evidence="4 5">1AS12I</strain>
    </source>
</reference>
<dbReference type="RefSeq" id="WP_264396539.1">
    <property type="nucleotide sequence ID" value="NZ_JBAMYB010000006.1"/>
</dbReference>
<sequence>MAITAIRSFFHHVAAADPASFSIAQRVLTIPTKLAHIEVTHHLTNAEVDAVIAAPDQRTPRGRRDRAFLLFLARTGARVSEAIGVNADDLQLERPHSQVLLHGKGRKDRVIPVHQDLARALAALLRERGITNHQPRPIFIGAHNERLTRFGATHIVRRAAAKAVAIRPDLAEKPISPHIFRHSLAMKLLQSGVDLLTIQAWLGHAQVATTHR</sequence>
<accession>A0ABU8CJ98</accession>